<name>A8BHP0_GIAIC</name>
<feature type="compositionally biased region" description="Basic and acidic residues" evidence="1">
    <location>
        <begin position="302"/>
        <end position="335"/>
    </location>
</feature>
<protein>
    <submittedName>
        <fullName evidence="2">Uncharacterized protein</fullName>
    </submittedName>
</protein>
<accession>A8BHP0</accession>
<dbReference type="InterPro" id="IPR040441">
    <property type="entry name" value="CFA20/CFAP20DC"/>
</dbReference>
<dbReference type="STRING" id="184922.A8BHP0"/>
<dbReference type="PANTHER" id="PTHR12458">
    <property type="entry name" value="ORF PROTEIN"/>
    <property type="match status" value="1"/>
</dbReference>
<evidence type="ECO:0000256" key="1">
    <source>
        <dbReference type="SAM" id="MobiDB-lite"/>
    </source>
</evidence>
<gene>
    <name evidence="2" type="ORF">GL50803_007328</name>
</gene>
<feature type="region of interest" description="Disordered" evidence="1">
    <location>
        <begin position="288"/>
        <end position="348"/>
    </location>
</feature>
<reference evidence="2 3" key="1">
    <citation type="journal article" date="2007" name="Science">
        <title>Genomic minimalism in the early diverging intestinal parasite Giardia lamblia.</title>
        <authorList>
            <person name="Morrison H.G."/>
            <person name="McArthur A.G."/>
            <person name="Gillin F.D."/>
            <person name="Aley S.B."/>
            <person name="Adam R.D."/>
            <person name="Olsen G.J."/>
            <person name="Best A.A."/>
            <person name="Cande W.Z."/>
            <person name="Chen F."/>
            <person name="Cipriano M.J."/>
            <person name="Davids B.J."/>
            <person name="Dawson S.C."/>
            <person name="Elmendorf H.G."/>
            <person name="Hehl A.B."/>
            <person name="Holder M.E."/>
            <person name="Huse S.M."/>
            <person name="Kim U.U."/>
            <person name="Lasek-Nesselquist E."/>
            <person name="Manning G."/>
            <person name="Nigam A."/>
            <person name="Nixon J.E."/>
            <person name="Palm D."/>
            <person name="Passamaneck N.E."/>
            <person name="Prabhu A."/>
            <person name="Reich C.I."/>
            <person name="Reiner D.S."/>
            <person name="Samuelson J."/>
            <person name="Svard S.G."/>
            <person name="Sogin M.L."/>
        </authorList>
    </citation>
    <scope>NUCLEOTIDE SEQUENCE [LARGE SCALE GENOMIC DNA]</scope>
    <source>
        <strain evidence="2 3">WB C6</strain>
    </source>
</reference>
<dbReference type="KEGG" id="gla:GL50803_007328"/>
<dbReference type="HOGENOM" id="CLU_437723_0_0_1"/>
<evidence type="ECO:0000313" key="2">
    <source>
        <dbReference type="EMBL" id="KAE8302646.1"/>
    </source>
</evidence>
<comment type="caution">
    <text evidence="2">The sequence shown here is derived from an EMBL/GenBank/DDBJ whole genome shotgun (WGS) entry which is preliminary data.</text>
</comment>
<feature type="compositionally biased region" description="Acidic residues" evidence="1">
    <location>
        <begin position="564"/>
        <end position="573"/>
    </location>
</feature>
<dbReference type="GeneID" id="5699788"/>
<dbReference type="OMA" id="ITRSCFP"/>
<evidence type="ECO:0000313" key="3">
    <source>
        <dbReference type="Proteomes" id="UP000001548"/>
    </source>
</evidence>
<dbReference type="VEuPathDB" id="GiardiaDB:GL50803_7328"/>
<keyword evidence="3" id="KW-1185">Reference proteome</keyword>
<dbReference type="AlphaFoldDB" id="A8BHP0"/>
<dbReference type="InterPro" id="IPR007714">
    <property type="entry name" value="CFA20_dom"/>
</dbReference>
<dbReference type="EMBL" id="AACB03000003">
    <property type="protein sequence ID" value="KAE8302646.1"/>
    <property type="molecule type" value="Genomic_DNA"/>
</dbReference>
<proteinExistence type="predicted"/>
<dbReference type="RefSeq" id="XP_001706900.1">
    <property type="nucleotide sequence ID" value="XM_001706848.1"/>
</dbReference>
<feature type="compositionally biased region" description="Low complexity" evidence="1">
    <location>
        <begin position="554"/>
        <end position="563"/>
    </location>
</feature>
<organism evidence="2 3">
    <name type="scientific">Giardia intestinalis (strain ATCC 50803 / WB clone C6)</name>
    <name type="common">Giardia lamblia</name>
    <dbReference type="NCBI Taxonomy" id="184922"/>
    <lineage>
        <taxon>Eukaryota</taxon>
        <taxon>Metamonada</taxon>
        <taxon>Diplomonadida</taxon>
        <taxon>Hexamitidae</taxon>
        <taxon>Giardiinae</taxon>
        <taxon>Giardia</taxon>
    </lineage>
</organism>
<sequence>MFKRAFQGGPFISLLEIKGQAPAQGWNMKKATIARNYNKEMKTYVLDVDGPVGSKITMPEAPEKQVLGIIQPFLLMQLFIPKDQIFSLNLGVADCSKNRIRLYFSTANKVVKITSLHARLPLHAVAGAWSCLVFDLMEITRSCFPNSEFASLNSVEIMPCCTLLRVFTVKTCPLPTLELYCPKDEEDARANPRMPKPRFSLRQYAPLDKKVEIGIDVHVQVLDEFYLSLFRENKPNTDLAVRDRDTLLEARKEFIPGYREAEEKPPESVKIVKNAPLIQIDAGAHTAAKTVRSDPDATVSPKDSDPVPERKYNVLASESHDQPPTHIKQSTDARAAKGRQVAKPSGTGSIRAAIEFNAKQDDSSVAAASIGREKSQDFVRQTSKIPKMSAQCDTTNSVIDLTLNAIPVVLNPEQCGKSATSANGVTTDRATTPVTRLKGVRVGLVDDEVLGSMVETQNYAVLGDANMPTDTAAPGSNKMDTSKMARSMVNTLVTSNRTIPQDLIDTVYSVATNEGQPDSEDIEDYDGGVDDLGGQFTNAHASVVNDDANEGDSDSSYSYYSTDNDNDDNDDIPDPAPDGETHSAVPDPATNLRLASQLSGGIRYDENTGVYLEIDDSNIPGPMDE</sequence>
<dbReference type="Proteomes" id="UP000001548">
    <property type="component" value="Unassembled WGS sequence"/>
</dbReference>
<feature type="region of interest" description="Disordered" evidence="1">
    <location>
        <begin position="545"/>
        <end position="590"/>
    </location>
</feature>
<dbReference type="Pfam" id="PF05018">
    <property type="entry name" value="CFA20_dom"/>
    <property type="match status" value="1"/>
</dbReference>